<keyword evidence="9" id="KW-1185">Reference proteome</keyword>
<evidence type="ECO:0000313" key="8">
    <source>
        <dbReference type="EMBL" id="NYI11163.1"/>
    </source>
</evidence>
<evidence type="ECO:0000256" key="4">
    <source>
        <dbReference type="ARBA" id="ARBA00023136"/>
    </source>
</evidence>
<keyword evidence="3 6" id="KW-1133">Transmembrane helix</keyword>
<feature type="transmembrane region" description="Helical" evidence="6">
    <location>
        <begin position="87"/>
        <end position="107"/>
    </location>
</feature>
<comment type="caution">
    <text evidence="8">The sequence shown here is derived from an EMBL/GenBank/DDBJ whole genome shotgun (WGS) entry which is preliminary data.</text>
</comment>
<keyword evidence="2 6" id="KW-0812">Transmembrane</keyword>
<feature type="transmembrane region" description="Helical" evidence="6">
    <location>
        <begin position="435"/>
        <end position="454"/>
    </location>
</feature>
<feature type="transmembrane region" description="Helical" evidence="6">
    <location>
        <begin position="354"/>
        <end position="373"/>
    </location>
</feature>
<proteinExistence type="predicted"/>
<protein>
    <submittedName>
        <fullName evidence="8">O-antigen ligase</fullName>
    </submittedName>
</protein>
<keyword evidence="4 6" id="KW-0472">Membrane</keyword>
<feature type="region of interest" description="Disordered" evidence="5">
    <location>
        <begin position="1"/>
        <end position="21"/>
    </location>
</feature>
<evidence type="ECO:0000313" key="9">
    <source>
        <dbReference type="Proteomes" id="UP000537326"/>
    </source>
</evidence>
<feature type="transmembrane region" description="Helical" evidence="6">
    <location>
        <begin position="58"/>
        <end position="75"/>
    </location>
</feature>
<evidence type="ECO:0000256" key="3">
    <source>
        <dbReference type="ARBA" id="ARBA00022989"/>
    </source>
</evidence>
<organism evidence="8 9">
    <name type="scientific">Nocardioides marinus</name>
    <dbReference type="NCBI Taxonomy" id="374514"/>
    <lineage>
        <taxon>Bacteria</taxon>
        <taxon>Bacillati</taxon>
        <taxon>Actinomycetota</taxon>
        <taxon>Actinomycetes</taxon>
        <taxon>Propionibacteriales</taxon>
        <taxon>Nocardioidaceae</taxon>
        <taxon>Nocardioides</taxon>
    </lineage>
</organism>
<evidence type="ECO:0000256" key="6">
    <source>
        <dbReference type="SAM" id="Phobius"/>
    </source>
</evidence>
<evidence type="ECO:0000259" key="7">
    <source>
        <dbReference type="Pfam" id="PF04932"/>
    </source>
</evidence>
<accession>A0A7Y9YF97</accession>
<comment type="subcellular location">
    <subcellularLocation>
        <location evidence="1">Membrane</location>
        <topology evidence="1">Multi-pass membrane protein</topology>
    </subcellularLocation>
</comment>
<feature type="transmembrane region" description="Helical" evidence="6">
    <location>
        <begin position="144"/>
        <end position="167"/>
    </location>
</feature>
<sequence length="465" mass="48399">MTIFAPPAHPTPREPDPSAEPRPGRLVALRAWAPDVAVVAVLAWWATYLTWGTGGREPHLLSVACVLTALAWLAVRPERSLSPWATLPAGALAVGACLVVAFSPTGWAGRDDAAAWVLAAATGLVLLAWVGDEDERAHAEVRRTLLLVALLGAGGAQFAAGWLPWWGAQDPEKLFQGTFYWHNQVGIFLAAIGVLALATVVRDGSLALLGWVVAPLCIAGTFFSTSRGSQLSLLLGFTLVLALVGGRALLPRVKVLLAGALGVAVSVVLTGPPFFAERVSPTAGTAARSESFVGNGVTRLEDWAAAWQVFERWPLTGAGFDGFRAATEAVGVGARAGRTAYVHNGFLQGLTDGGLLLGLPLLAVTIVLAVAVCRGLPGVVRRGEGVRVGAGAALLVLVLHSGMDFDWAYPSLLLMPALVAPLALGPVATARRRAAWWPIVLAVALLATGAWWAWGGGLSLNAPLG</sequence>
<gene>
    <name evidence="8" type="ORF">BKA05_002678</name>
</gene>
<feature type="transmembrane region" description="Helical" evidence="6">
    <location>
        <begin position="113"/>
        <end position="132"/>
    </location>
</feature>
<dbReference type="GO" id="GO:0016020">
    <property type="term" value="C:membrane"/>
    <property type="evidence" value="ECO:0007669"/>
    <property type="project" value="UniProtKB-SubCell"/>
</dbReference>
<name>A0A7Y9YF97_9ACTN</name>
<evidence type="ECO:0000256" key="5">
    <source>
        <dbReference type="SAM" id="MobiDB-lite"/>
    </source>
</evidence>
<feature type="transmembrane region" description="Helical" evidence="6">
    <location>
        <begin position="208"/>
        <end position="225"/>
    </location>
</feature>
<feature type="domain" description="O-antigen ligase-related" evidence="7">
    <location>
        <begin position="216"/>
        <end position="359"/>
    </location>
</feature>
<dbReference type="AlphaFoldDB" id="A0A7Y9YF97"/>
<dbReference type="InterPro" id="IPR007016">
    <property type="entry name" value="O-antigen_ligase-rel_domated"/>
</dbReference>
<dbReference type="Pfam" id="PF04932">
    <property type="entry name" value="Wzy_C"/>
    <property type="match status" value="1"/>
</dbReference>
<dbReference type="GO" id="GO:0016874">
    <property type="term" value="F:ligase activity"/>
    <property type="evidence" value="ECO:0007669"/>
    <property type="project" value="UniProtKB-KW"/>
</dbReference>
<dbReference type="RefSeq" id="WP_179531891.1">
    <property type="nucleotide sequence ID" value="NZ_BAAAPP010000005.1"/>
</dbReference>
<feature type="transmembrane region" description="Helical" evidence="6">
    <location>
        <begin position="385"/>
        <end position="403"/>
    </location>
</feature>
<feature type="transmembrane region" description="Helical" evidence="6">
    <location>
        <begin position="231"/>
        <end position="250"/>
    </location>
</feature>
<feature type="transmembrane region" description="Helical" evidence="6">
    <location>
        <begin position="179"/>
        <end position="201"/>
    </location>
</feature>
<feature type="transmembrane region" description="Helical" evidence="6">
    <location>
        <begin position="255"/>
        <end position="275"/>
    </location>
</feature>
<feature type="transmembrane region" description="Helical" evidence="6">
    <location>
        <begin position="27"/>
        <end position="46"/>
    </location>
</feature>
<evidence type="ECO:0000256" key="1">
    <source>
        <dbReference type="ARBA" id="ARBA00004141"/>
    </source>
</evidence>
<keyword evidence="8" id="KW-0436">Ligase</keyword>
<dbReference type="Proteomes" id="UP000537326">
    <property type="component" value="Unassembled WGS sequence"/>
</dbReference>
<feature type="transmembrane region" description="Helical" evidence="6">
    <location>
        <begin position="409"/>
        <end position="428"/>
    </location>
</feature>
<dbReference type="InterPro" id="IPR051533">
    <property type="entry name" value="WaaL-like"/>
</dbReference>
<evidence type="ECO:0000256" key="2">
    <source>
        <dbReference type="ARBA" id="ARBA00022692"/>
    </source>
</evidence>
<reference evidence="8 9" key="1">
    <citation type="submission" date="2020-07" db="EMBL/GenBank/DDBJ databases">
        <title>Sequencing the genomes of 1000 actinobacteria strains.</title>
        <authorList>
            <person name="Klenk H.-P."/>
        </authorList>
    </citation>
    <scope>NUCLEOTIDE SEQUENCE [LARGE SCALE GENOMIC DNA]</scope>
    <source>
        <strain evidence="8 9">DSM 18248</strain>
    </source>
</reference>
<dbReference type="EMBL" id="JACBZI010000001">
    <property type="protein sequence ID" value="NYI11163.1"/>
    <property type="molecule type" value="Genomic_DNA"/>
</dbReference>
<dbReference type="PANTHER" id="PTHR37422">
    <property type="entry name" value="TEICHURONIC ACID BIOSYNTHESIS PROTEIN TUAE"/>
    <property type="match status" value="1"/>
</dbReference>
<dbReference type="PANTHER" id="PTHR37422:SF13">
    <property type="entry name" value="LIPOPOLYSACCHARIDE BIOSYNTHESIS PROTEIN PA4999-RELATED"/>
    <property type="match status" value="1"/>
</dbReference>